<evidence type="ECO:0000256" key="5">
    <source>
        <dbReference type="ARBA" id="ARBA00023172"/>
    </source>
</evidence>
<comment type="caution">
    <text evidence="6">The sequence shown here is derived from an EMBL/GenBank/DDBJ whole genome shotgun (WGS) entry which is preliminary data.</text>
</comment>
<dbReference type="GO" id="GO:0003677">
    <property type="term" value="F:DNA binding"/>
    <property type="evidence" value="ECO:0007669"/>
    <property type="project" value="UniProtKB-KW"/>
</dbReference>
<evidence type="ECO:0000256" key="3">
    <source>
        <dbReference type="ARBA" id="ARBA00022578"/>
    </source>
</evidence>
<dbReference type="Proteomes" id="UP000257240">
    <property type="component" value="Unassembled WGS sequence"/>
</dbReference>
<evidence type="ECO:0000313" key="7">
    <source>
        <dbReference type="Proteomes" id="UP000257240"/>
    </source>
</evidence>
<dbReference type="GO" id="GO:0006313">
    <property type="term" value="P:DNA transposition"/>
    <property type="evidence" value="ECO:0007669"/>
    <property type="project" value="InterPro"/>
</dbReference>
<accession>A0A3B8N4X7</accession>
<organism evidence="6 7">
    <name type="scientific">Thermodesulfobacterium commune</name>
    <dbReference type="NCBI Taxonomy" id="1741"/>
    <lineage>
        <taxon>Bacteria</taxon>
        <taxon>Pseudomonadati</taxon>
        <taxon>Thermodesulfobacteriota</taxon>
        <taxon>Thermodesulfobacteria</taxon>
        <taxon>Thermodesulfobacteriales</taxon>
        <taxon>Thermodesulfobacteriaceae</taxon>
        <taxon>Thermodesulfobacterium</taxon>
    </lineage>
</organism>
<comment type="similarity">
    <text evidence="2">Belongs to the transposase mutator family.</text>
</comment>
<sequence length="78" mass="9262">MDYLLLLLSSCKHWSTYRGNDSRDRWRNREVEEEYFALYVDATFLSVRRGGVSKEPVYVVVRLTCEGRREILGFLVLQ</sequence>
<proteinExistence type="inferred from homology"/>
<dbReference type="GO" id="GO:0004803">
    <property type="term" value="F:transposase activity"/>
    <property type="evidence" value="ECO:0007669"/>
    <property type="project" value="InterPro"/>
</dbReference>
<name>A0A3B8N4X7_9BACT</name>
<dbReference type="AlphaFoldDB" id="A0A3B8N4X7"/>
<dbReference type="InterPro" id="IPR001207">
    <property type="entry name" value="Transposase_mutator"/>
</dbReference>
<dbReference type="Pfam" id="PF00872">
    <property type="entry name" value="Transposase_mut"/>
    <property type="match status" value="1"/>
</dbReference>
<reference evidence="6 7" key="1">
    <citation type="journal article" date="2018" name="Nat. Biotechnol.">
        <title>A standardized bacterial taxonomy based on genome phylogeny substantially revises the tree of life.</title>
        <authorList>
            <person name="Parks D.H."/>
            <person name="Chuvochina M."/>
            <person name="Waite D.W."/>
            <person name="Rinke C."/>
            <person name="Skarshewski A."/>
            <person name="Chaumeil P.A."/>
            <person name="Hugenholtz P."/>
        </authorList>
    </citation>
    <scope>NUCLEOTIDE SEQUENCE [LARGE SCALE GENOMIC DNA]</scope>
    <source>
        <strain evidence="6">UBA12529</strain>
    </source>
</reference>
<evidence type="ECO:0008006" key="8">
    <source>
        <dbReference type="Google" id="ProtNLM"/>
    </source>
</evidence>
<dbReference type="EMBL" id="DLVE01000071">
    <property type="protein sequence ID" value="HAA84230.1"/>
    <property type="molecule type" value="Genomic_DNA"/>
</dbReference>
<evidence type="ECO:0000256" key="2">
    <source>
        <dbReference type="ARBA" id="ARBA00010961"/>
    </source>
</evidence>
<evidence type="ECO:0000313" key="6">
    <source>
        <dbReference type="EMBL" id="HAA84230.1"/>
    </source>
</evidence>
<evidence type="ECO:0000256" key="4">
    <source>
        <dbReference type="ARBA" id="ARBA00023125"/>
    </source>
</evidence>
<keyword evidence="5" id="KW-0233">DNA recombination</keyword>
<comment type="function">
    <text evidence="1">Required for the transposition of the insertion element.</text>
</comment>
<keyword evidence="4" id="KW-0238">DNA-binding</keyword>
<protein>
    <recommendedName>
        <fullName evidence="8">Mutator family transposase</fullName>
    </recommendedName>
</protein>
<gene>
    <name evidence="6" type="ORF">DCE01_05555</name>
</gene>
<evidence type="ECO:0000256" key="1">
    <source>
        <dbReference type="ARBA" id="ARBA00002190"/>
    </source>
</evidence>
<keyword evidence="3" id="KW-0815">Transposition</keyword>